<dbReference type="EMBL" id="CABWKZ010000025">
    <property type="protein sequence ID" value="VXA57013.1"/>
    <property type="molecule type" value="Genomic_DNA"/>
</dbReference>
<dbReference type="GO" id="GO:0016758">
    <property type="term" value="F:hexosyltransferase activity"/>
    <property type="evidence" value="ECO:0007669"/>
    <property type="project" value="TreeGrafter"/>
</dbReference>
<feature type="transmembrane region" description="Helical" evidence="1">
    <location>
        <begin position="95"/>
        <end position="111"/>
    </location>
</feature>
<evidence type="ECO:0000313" key="5">
    <source>
        <dbReference type="Proteomes" id="UP000013034"/>
    </source>
</evidence>
<keyword evidence="1" id="KW-1133">Transmembrane helix</keyword>
<evidence type="ECO:0000313" key="4">
    <source>
        <dbReference type="EMBL" id="VXA57013.1"/>
    </source>
</evidence>
<keyword evidence="5" id="KW-1185">Reference proteome</keyword>
<dbReference type="PANTHER" id="PTHR45947:SF3">
    <property type="entry name" value="SULFOQUINOVOSYL TRANSFERASE SQD2"/>
    <property type="match status" value="1"/>
</dbReference>
<dbReference type="RefSeq" id="WP_004656708.1">
    <property type="nucleotide sequence ID" value="NZ_KB849179.1"/>
</dbReference>
<proteinExistence type="predicted"/>
<dbReference type="Proteomes" id="UP000430404">
    <property type="component" value="Unassembled WGS sequence"/>
</dbReference>
<protein>
    <recommendedName>
        <fullName evidence="2">Glycosyl transferase family 1 domain-containing protein</fullName>
    </recommendedName>
</protein>
<dbReference type="CDD" id="cd03794">
    <property type="entry name" value="GT4_WbuB-like"/>
    <property type="match status" value="1"/>
</dbReference>
<dbReference type="InterPro" id="IPR050194">
    <property type="entry name" value="Glycosyltransferase_grp1"/>
</dbReference>
<dbReference type="Pfam" id="PF00534">
    <property type="entry name" value="Glycos_transf_1"/>
    <property type="match status" value="1"/>
</dbReference>
<evidence type="ECO:0000313" key="3">
    <source>
        <dbReference type="EMBL" id="ENU22070.1"/>
    </source>
</evidence>
<evidence type="ECO:0000256" key="1">
    <source>
        <dbReference type="SAM" id="Phobius"/>
    </source>
</evidence>
<keyword evidence="1" id="KW-0472">Membrane</keyword>
<dbReference type="InterPro" id="IPR001296">
    <property type="entry name" value="Glyco_trans_1"/>
</dbReference>
<evidence type="ECO:0000313" key="6">
    <source>
        <dbReference type="Proteomes" id="UP000430404"/>
    </source>
</evidence>
<dbReference type="AlphaFoldDB" id="A0A653K986"/>
<keyword evidence="1" id="KW-0812">Transmembrane</keyword>
<dbReference type="SUPFAM" id="SSF53756">
    <property type="entry name" value="UDP-Glycosyltransferase/glycogen phosphorylase"/>
    <property type="match status" value="1"/>
</dbReference>
<evidence type="ECO:0000259" key="2">
    <source>
        <dbReference type="Pfam" id="PF00534"/>
    </source>
</evidence>
<accession>A0A653K986</accession>
<feature type="domain" description="Glycosyl transferase family 1" evidence="2">
    <location>
        <begin position="210"/>
        <end position="358"/>
    </location>
</feature>
<reference evidence="4 6" key="2">
    <citation type="submission" date="2019-10" db="EMBL/GenBank/DDBJ databases">
        <authorList>
            <person name="Karimi E."/>
        </authorList>
    </citation>
    <scope>NUCLEOTIDE SEQUENCE [LARGE SCALE GENOMIC DNA]</scope>
    <source>
        <strain evidence="4">Acinetobacter sp. 8BE</strain>
    </source>
</reference>
<organism evidence="4 6">
    <name type="scientific">Acinetobacter proteolyticus</name>
    <dbReference type="NCBI Taxonomy" id="1776741"/>
    <lineage>
        <taxon>Bacteria</taxon>
        <taxon>Pseudomonadati</taxon>
        <taxon>Pseudomonadota</taxon>
        <taxon>Gammaproteobacteria</taxon>
        <taxon>Moraxellales</taxon>
        <taxon>Moraxellaceae</taxon>
        <taxon>Acinetobacter</taxon>
    </lineage>
</organism>
<dbReference type="EMBL" id="APOI01000029">
    <property type="protein sequence ID" value="ENU22070.1"/>
    <property type="molecule type" value="Genomic_DNA"/>
</dbReference>
<sequence>MKQKVYLITEYYHSNQNTTGYLFGKLYEALNEQGDIDLTLIAKKDVNCPEYRNAYYLNAKEPNKNNLLKRFFYELSISFSFLIQILKTVKKDSTVFTGTTPIFLLFVLFFVKKLFNFRWILLVHDVFPENLVAANILRKDQILFKFSKKVFDRIYADADEIIVIGKDMQDLVSRKTCKDNITIVQNWIDSSDIGVEDKKNNKILKELNWLNNESTVFQFFGNIGRVQGVDIILKAIQKMDYLHLARFLFIGDGAYVNQLKEQIEKLNLPNIIYYGALDQKDKTSGLNACDIALVTLAEGMLGLGVPSKTYFSMAANKPILAIMEPASEVSDMIQTHHIGWVVPPNCVDELSKTLDEIVLAKCHYNLSSPRDILDEYYSEKVAMTKILKIIRK</sequence>
<reference evidence="3 5" key="1">
    <citation type="submission" date="2013-02" db="EMBL/GenBank/DDBJ databases">
        <title>The Genome Sequence of Acinetobacter sp. NIPH 809.</title>
        <authorList>
            <consortium name="The Broad Institute Genome Sequencing Platform"/>
            <consortium name="The Broad Institute Genome Sequencing Center for Infectious Disease"/>
            <person name="Cerqueira G."/>
            <person name="Feldgarden M."/>
            <person name="Courvalin P."/>
            <person name="Perichon B."/>
            <person name="Grillot-Courvalin C."/>
            <person name="Clermont D."/>
            <person name="Rocha E."/>
            <person name="Yoon E.-J."/>
            <person name="Nemec A."/>
            <person name="Walker B."/>
            <person name="Young S.K."/>
            <person name="Zeng Q."/>
            <person name="Gargeya S."/>
            <person name="Fitzgerald M."/>
            <person name="Haas B."/>
            <person name="Abouelleil A."/>
            <person name="Alvarado L."/>
            <person name="Arachchi H.M."/>
            <person name="Berlin A.M."/>
            <person name="Chapman S.B."/>
            <person name="Dewar J."/>
            <person name="Goldberg J."/>
            <person name="Griggs A."/>
            <person name="Gujja S."/>
            <person name="Hansen M."/>
            <person name="Howarth C."/>
            <person name="Imamovic A."/>
            <person name="Larimer J."/>
            <person name="McCowan C."/>
            <person name="Murphy C."/>
            <person name="Neiman D."/>
            <person name="Pearson M."/>
            <person name="Priest M."/>
            <person name="Roberts A."/>
            <person name="Saif S."/>
            <person name="Shea T."/>
            <person name="Sisk P."/>
            <person name="Sykes S."/>
            <person name="Wortman J."/>
            <person name="Nusbaum C."/>
            <person name="Birren B."/>
        </authorList>
    </citation>
    <scope>NUCLEOTIDE SEQUENCE [LARGE SCALE GENOMIC DNA]</scope>
    <source>
        <strain evidence="3 5">NIPH 809</strain>
    </source>
</reference>
<dbReference type="PANTHER" id="PTHR45947">
    <property type="entry name" value="SULFOQUINOVOSYL TRANSFERASE SQD2"/>
    <property type="match status" value="1"/>
</dbReference>
<gene>
    <name evidence="4" type="ORF">ACI8B_310041</name>
    <name evidence="3" type="ORF">F993_03345</name>
</gene>
<dbReference type="Gene3D" id="3.40.50.2000">
    <property type="entry name" value="Glycogen Phosphorylase B"/>
    <property type="match status" value="2"/>
</dbReference>
<dbReference type="Proteomes" id="UP000013034">
    <property type="component" value="Unassembled WGS sequence"/>
</dbReference>
<name>A0A653K986_9GAMM</name>